<dbReference type="InterPro" id="IPR006143">
    <property type="entry name" value="RND_pump_MFP"/>
</dbReference>
<protein>
    <submittedName>
        <fullName evidence="6">Efflux RND transporter periplasmic adaptor subunit</fullName>
    </submittedName>
</protein>
<evidence type="ECO:0000313" key="7">
    <source>
        <dbReference type="Proteomes" id="UP000570474"/>
    </source>
</evidence>
<keyword evidence="7" id="KW-1185">Reference proteome</keyword>
<dbReference type="NCBIfam" id="TIGR01730">
    <property type="entry name" value="RND_mfp"/>
    <property type="match status" value="1"/>
</dbReference>
<evidence type="ECO:0000256" key="1">
    <source>
        <dbReference type="ARBA" id="ARBA00009477"/>
    </source>
</evidence>
<accession>A0A847S0C6</accession>
<evidence type="ECO:0000259" key="5">
    <source>
        <dbReference type="Pfam" id="PF25989"/>
    </source>
</evidence>
<reference evidence="6 7" key="1">
    <citation type="submission" date="2020-04" db="EMBL/GenBank/DDBJ databases">
        <authorList>
            <person name="Yin C."/>
        </authorList>
    </citation>
    <scope>NUCLEOTIDE SEQUENCE [LARGE SCALE GENOMIC DNA]</scope>
    <source>
        <strain evidence="6 7">Ae27</strain>
    </source>
</reference>
<evidence type="ECO:0000256" key="2">
    <source>
        <dbReference type="SAM" id="SignalP"/>
    </source>
</evidence>
<dbReference type="SUPFAM" id="SSF111369">
    <property type="entry name" value="HlyD-like secretion proteins"/>
    <property type="match status" value="1"/>
</dbReference>
<name>A0A847S0C6_9BACT</name>
<evidence type="ECO:0000259" key="3">
    <source>
        <dbReference type="Pfam" id="PF25954"/>
    </source>
</evidence>
<feature type="domain" description="CzcB-like barrel-sandwich hybrid" evidence="4">
    <location>
        <begin position="83"/>
        <end position="213"/>
    </location>
</feature>
<dbReference type="Gene3D" id="2.40.50.100">
    <property type="match status" value="1"/>
</dbReference>
<feature type="domain" description="CusB-like beta-barrel" evidence="3">
    <location>
        <begin position="234"/>
        <end position="305"/>
    </location>
</feature>
<dbReference type="InterPro" id="IPR058647">
    <property type="entry name" value="BSH_CzcB-like"/>
</dbReference>
<dbReference type="PANTHER" id="PTHR30469:SF37">
    <property type="entry name" value="RAGD PROTEIN"/>
    <property type="match status" value="1"/>
</dbReference>
<comment type="caution">
    <text evidence="6">The sequence shown here is derived from an EMBL/GenBank/DDBJ whole genome shotgun (WGS) entry which is preliminary data.</text>
</comment>
<gene>
    <name evidence="6" type="ORF">HGH92_25945</name>
</gene>
<dbReference type="Gene3D" id="1.10.287.470">
    <property type="entry name" value="Helix hairpin bin"/>
    <property type="match status" value="1"/>
</dbReference>
<dbReference type="Gene3D" id="2.40.30.170">
    <property type="match status" value="1"/>
</dbReference>
<keyword evidence="2" id="KW-0732">Signal</keyword>
<dbReference type="Pfam" id="PF25989">
    <property type="entry name" value="YknX_C"/>
    <property type="match status" value="1"/>
</dbReference>
<dbReference type="PANTHER" id="PTHR30469">
    <property type="entry name" value="MULTIDRUG RESISTANCE PROTEIN MDTA"/>
    <property type="match status" value="1"/>
</dbReference>
<dbReference type="GO" id="GO:0015562">
    <property type="term" value="F:efflux transmembrane transporter activity"/>
    <property type="evidence" value="ECO:0007669"/>
    <property type="project" value="TreeGrafter"/>
</dbReference>
<dbReference type="EMBL" id="JABAIA010000003">
    <property type="protein sequence ID" value="NLR67774.1"/>
    <property type="molecule type" value="Genomic_DNA"/>
</dbReference>
<dbReference type="PROSITE" id="PS51257">
    <property type="entry name" value="PROKAR_LIPOPROTEIN"/>
    <property type="match status" value="1"/>
</dbReference>
<dbReference type="InterPro" id="IPR058637">
    <property type="entry name" value="YknX-like_C"/>
</dbReference>
<feature type="signal peptide" evidence="2">
    <location>
        <begin position="1"/>
        <end position="28"/>
    </location>
</feature>
<proteinExistence type="inferred from homology"/>
<dbReference type="Pfam" id="PF25954">
    <property type="entry name" value="Beta-barrel_RND_2"/>
    <property type="match status" value="1"/>
</dbReference>
<dbReference type="InterPro" id="IPR058792">
    <property type="entry name" value="Beta-barrel_RND_2"/>
</dbReference>
<dbReference type="AlphaFoldDB" id="A0A847S0C6"/>
<dbReference type="Gene3D" id="2.40.420.20">
    <property type="match status" value="1"/>
</dbReference>
<dbReference type="GO" id="GO:1990281">
    <property type="term" value="C:efflux pump complex"/>
    <property type="evidence" value="ECO:0007669"/>
    <property type="project" value="TreeGrafter"/>
</dbReference>
<feature type="chain" id="PRO_5032353532" evidence="2">
    <location>
        <begin position="29"/>
        <end position="389"/>
    </location>
</feature>
<dbReference type="Pfam" id="PF25973">
    <property type="entry name" value="BSH_CzcB"/>
    <property type="match status" value="1"/>
</dbReference>
<evidence type="ECO:0000259" key="4">
    <source>
        <dbReference type="Pfam" id="PF25973"/>
    </source>
</evidence>
<dbReference type="Proteomes" id="UP000570474">
    <property type="component" value="Unassembled WGS sequence"/>
</dbReference>
<organism evidence="6 7">
    <name type="scientific">Chitinophaga varians</name>
    <dbReference type="NCBI Taxonomy" id="2202339"/>
    <lineage>
        <taxon>Bacteria</taxon>
        <taxon>Pseudomonadati</taxon>
        <taxon>Bacteroidota</taxon>
        <taxon>Chitinophagia</taxon>
        <taxon>Chitinophagales</taxon>
        <taxon>Chitinophagaceae</taxon>
        <taxon>Chitinophaga</taxon>
    </lineage>
</organism>
<comment type="similarity">
    <text evidence="1">Belongs to the membrane fusion protein (MFP) (TC 8.A.1) family.</text>
</comment>
<sequence length="389" mass="42070">MRITGNKYHFMKPASKFALIFLSVGVSAMALQSCSSTEAKDDKEHKEGAAAAAPALEAFTLQQGQLSTSIKIPGELVAFQRVDLYAKVSSFVKKLYVDVGSEVKAGQLLVTMEAPELNSQLSGAESRLKSQEAIYLSSKATYDRLLETSKTPGTVSQNDLDIAYAKQKSDLAQLDAAKASYREVGDTRNYLEIRAPFSGVISRRNVSAGAYVGPAGKGSDLPIFTLQEQKKLRLVVSIPEAYNSYLNDNSEVKFTTKSMLNQTFTAKVSRLSGALDERLRSQSIEMDVINDNKQLLPGMVAEVSIPLTGNHAGAFVVPSKAVLNSTQGVFVIKVIDGKAHWVPVKTGRKTDDQTEVFGDLALNDTLIKVASEEIRDSSAIKHVNVAGAK</sequence>
<evidence type="ECO:0000313" key="6">
    <source>
        <dbReference type="EMBL" id="NLR67774.1"/>
    </source>
</evidence>
<feature type="domain" description="YknX-like C-terminal permuted SH3-like" evidence="5">
    <location>
        <begin position="315"/>
        <end position="381"/>
    </location>
</feature>